<organism evidence="2">
    <name type="scientific">Cacopsylla melanoneura</name>
    <dbReference type="NCBI Taxonomy" id="428564"/>
    <lineage>
        <taxon>Eukaryota</taxon>
        <taxon>Metazoa</taxon>
        <taxon>Ecdysozoa</taxon>
        <taxon>Arthropoda</taxon>
        <taxon>Hexapoda</taxon>
        <taxon>Insecta</taxon>
        <taxon>Pterygota</taxon>
        <taxon>Neoptera</taxon>
        <taxon>Paraneoptera</taxon>
        <taxon>Hemiptera</taxon>
        <taxon>Sternorrhyncha</taxon>
        <taxon>Psylloidea</taxon>
        <taxon>Psyllidae</taxon>
        <taxon>Psyllinae</taxon>
        <taxon>Cacopsylla</taxon>
    </lineage>
</organism>
<proteinExistence type="predicted"/>
<evidence type="ECO:0000313" key="2">
    <source>
        <dbReference type="EMBL" id="CAG6619492.1"/>
    </source>
</evidence>
<feature type="chain" id="PRO_5034642430" evidence="1">
    <location>
        <begin position="23"/>
        <end position="275"/>
    </location>
</feature>
<dbReference type="EMBL" id="HBUF01045560">
    <property type="protein sequence ID" value="CAG6619492.1"/>
    <property type="molecule type" value="Transcribed_RNA"/>
</dbReference>
<feature type="signal peptide" evidence="1">
    <location>
        <begin position="1"/>
        <end position="22"/>
    </location>
</feature>
<name>A0A8D8PY37_9HEMI</name>
<protein>
    <submittedName>
        <fullName evidence="2">Uncharacterized protein</fullName>
    </submittedName>
</protein>
<keyword evidence="1" id="KW-0732">Signal</keyword>
<sequence length="275" mass="32364">MKLTEVAIWCLVILVAITWASGRVTKKPSNMSKKLIKKPLHVNKRDRVSKKPLNITKRVDMNPIHMSNRVSKKHLNMSDGYRATNMPPNTSSEDTTTEEPFYMYDGGVGLSNKSITAAEYSKWMEEYEYEEPDCTKPGNMCEYVGYQPRNRLFHHIWAGRSTWGDTTINPSEELWKAIKKRFNNYWEDKKDKVKKKYNKVREMFGLRKNKDHERCHPENCTCHSEEEHKKYCLKSNLSCPCNEQKTNNKTSKEETAWYHRDDIKYLSIELPVPED</sequence>
<accession>A0A8D8PY37</accession>
<reference evidence="2" key="1">
    <citation type="submission" date="2021-05" db="EMBL/GenBank/DDBJ databases">
        <authorList>
            <person name="Alioto T."/>
            <person name="Alioto T."/>
            <person name="Gomez Garrido J."/>
        </authorList>
    </citation>
    <scope>NUCLEOTIDE SEQUENCE</scope>
</reference>
<evidence type="ECO:0000256" key="1">
    <source>
        <dbReference type="SAM" id="SignalP"/>
    </source>
</evidence>
<dbReference type="AlphaFoldDB" id="A0A8D8PY37"/>